<evidence type="ECO:0000256" key="1">
    <source>
        <dbReference type="ARBA" id="ARBA00022723"/>
    </source>
</evidence>
<evidence type="ECO:0000256" key="2">
    <source>
        <dbReference type="ARBA" id="ARBA00022771"/>
    </source>
</evidence>
<keyword evidence="3" id="KW-0862">Zinc</keyword>
<name>A0AAU9UCP1_EUPED</name>
<keyword evidence="4" id="KW-0175">Coiled coil</keyword>
<dbReference type="InterPro" id="IPR013083">
    <property type="entry name" value="Znf_RING/FYVE/PHD"/>
</dbReference>
<accession>A0AAU9UCP1</accession>
<keyword evidence="2" id="KW-0863">Zinc-finger</keyword>
<comment type="caution">
    <text evidence="6">The sequence shown here is derived from an EMBL/GenBank/DDBJ whole genome shotgun (WGS) entry which is preliminary data.</text>
</comment>
<dbReference type="InterPro" id="IPR019786">
    <property type="entry name" value="Zinc_finger_PHD-type_CS"/>
</dbReference>
<feature type="domain" description="Zinc finger PHD-type" evidence="5">
    <location>
        <begin position="2"/>
        <end position="54"/>
    </location>
</feature>
<dbReference type="Proteomes" id="UP001153954">
    <property type="component" value="Unassembled WGS sequence"/>
</dbReference>
<dbReference type="Gene3D" id="1.10.287.1490">
    <property type="match status" value="1"/>
</dbReference>
<reference evidence="6" key="1">
    <citation type="submission" date="2022-03" db="EMBL/GenBank/DDBJ databases">
        <authorList>
            <person name="Tunstrom K."/>
        </authorList>
    </citation>
    <scope>NUCLEOTIDE SEQUENCE</scope>
</reference>
<gene>
    <name evidence="6" type="ORF">EEDITHA_LOCUS10956</name>
</gene>
<dbReference type="SMART" id="SM00249">
    <property type="entry name" value="PHD"/>
    <property type="match status" value="1"/>
</dbReference>
<dbReference type="SUPFAM" id="SSF57903">
    <property type="entry name" value="FYVE/PHD zinc finger"/>
    <property type="match status" value="1"/>
</dbReference>
<dbReference type="Pfam" id="PF25298">
    <property type="entry name" value="Baculo_FP_2nd"/>
    <property type="match status" value="1"/>
</dbReference>
<dbReference type="InterPro" id="IPR001965">
    <property type="entry name" value="Znf_PHD"/>
</dbReference>
<evidence type="ECO:0000256" key="4">
    <source>
        <dbReference type="SAM" id="Coils"/>
    </source>
</evidence>
<protein>
    <recommendedName>
        <fullName evidence="5">Zinc finger PHD-type domain-containing protein</fullName>
    </recommendedName>
</protein>
<dbReference type="Gene3D" id="3.30.70.1820">
    <property type="entry name" value="L1 transposable element, RRM domain"/>
    <property type="match status" value="1"/>
</dbReference>
<evidence type="ECO:0000313" key="7">
    <source>
        <dbReference type="Proteomes" id="UP001153954"/>
    </source>
</evidence>
<dbReference type="InterPro" id="IPR011011">
    <property type="entry name" value="Znf_FYVE_PHD"/>
</dbReference>
<dbReference type="AlphaFoldDB" id="A0AAU9UCP1"/>
<dbReference type="InterPro" id="IPR057251">
    <property type="entry name" value="FP_C"/>
</dbReference>
<sequence>MLCKKCNILFEVDGEVLCSLCTGYYHYKCSGIQESTYKRMTTEKKASWRCLPCRQSDNNDTLAELVKEIRSLKTQIMTIQDGLNKANTGISSIETKFIAIDDRLDDLDARLTLTENNVERIQSLATNFEDLKSELKLHQKNDFERNQFLRMNNIEISGVPQKHGENLLSILNCISITIGFQLQETDVDTIHRVRRYITSVDSRKDADPRNPAIIVRFCQRRRKDALIAAARGRRHITTADAGLPGPCTPIYINEHLTTRNKLLLKKARDFKNQNNFKYLWVKQCKIFIRKHDKSKIYLVSDDTDFAKIR</sequence>
<keyword evidence="7" id="KW-1185">Reference proteome</keyword>
<organism evidence="6 7">
    <name type="scientific">Euphydryas editha</name>
    <name type="common">Edith's checkerspot</name>
    <dbReference type="NCBI Taxonomy" id="104508"/>
    <lineage>
        <taxon>Eukaryota</taxon>
        <taxon>Metazoa</taxon>
        <taxon>Ecdysozoa</taxon>
        <taxon>Arthropoda</taxon>
        <taxon>Hexapoda</taxon>
        <taxon>Insecta</taxon>
        <taxon>Pterygota</taxon>
        <taxon>Neoptera</taxon>
        <taxon>Endopterygota</taxon>
        <taxon>Lepidoptera</taxon>
        <taxon>Glossata</taxon>
        <taxon>Ditrysia</taxon>
        <taxon>Papilionoidea</taxon>
        <taxon>Nymphalidae</taxon>
        <taxon>Nymphalinae</taxon>
        <taxon>Euphydryas</taxon>
    </lineage>
</organism>
<dbReference type="EMBL" id="CAKOGL010000015">
    <property type="protein sequence ID" value="CAH2095514.1"/>
    <property type="molecule type" value="Genomic_DNA"/>
</dbReference>
<proteinExistence type="predicted"/>
<dbReference type="PROSITE" id="PS01359">
    <property type="entry name" value="ZF_PHD_1"/>
    <property type="match status" value="1"/>
</dbReference>
<evidence type="ECO:0000259" key="5">
    <source>
        <dbReference type="SMART" id="SM00249"/>
    </source>
</evidence>
<keyword evidence="1" id="KW-0479">Metal-binding</keyword>
<dbReference type="Gene3D" id="3.30.40.10">
    <property type="entry name" value="Zinc/RING finger domain, C3HC4 (zinc finger)"/>
    <property type="match status" value="1"/>
</dbReference>
<feature type="coiled-coil region" evidence="4">
    <location>
        <begin position="104"/>
        <end position="141"/>
    </location>
</feature>
<evidence type="ECO:0000256" key="3">
    <source>
        <dbReference type="ARBA" id="ARBA00022833"/>
    </source>
</evidence>
<evidence type="ECO:0000313" key="6">
    <source>
        <dbReference type="EMBL" id="CAH2095514.1"/>
    </source>
</evidence>
<dbReference type="GO" id="GO:0008270">
    <property type="term" value="F:zinc ion binding"/>
    <property type="evidence" value="ECO:0007669"/>
    <property type="project" value="UniProtKB-KW"/>
</dbReference>